<sequence>MHPIAVFGLKSPSSYTRARKVAISSILVHSLNVTSSCPVSYFFVWPLSHPAGQFVFSIFSSHEEQSRTPKPSDHPSRRSFETVRNQPKIDITQAPKNLKDAKDRVRGRPYFKSSSPFLTCCLEKALIRDNWKCFVTGIVHKGASDQILAQLDRQATVAHTGCAHIIPEAKFFGVNPKSVENSKLDYFASVLAVLKRFRYDVTSFNREKVNSLTNVITMQKDLHDEFVRLEFYFERTDQENCYEAKYLSPFKPYPQMRQFVTFSTEDSEHLPVPAPGLLALHATCSKVTHLSGASEYIESIYCDADKSQ</sequence>
<evidence type="ECO:0000313" key="3">
    <source>
        <dbReference type="EMBL" id="KAI0290632.1"/>
    </source>
</evidence>
<feature type="region of interest" description="Disordered" evidence="1">
    <location>
        <begin position="65"/>
        <end position="86"/>
    </location>
</feature>
<protein>
    <recommendedName>
        <fullName evidence="2">HNH nuclease domain-containing protein</fullName>
    </recommendedName>
</protein>
<dbReference type="Proteomes" id="UP001203297">
    <property type="component" value="Unassembled WGS sequence"/>
</dbReference>
<gene>
    <name evidence="3" type="ORF">B0F90DRAFT_592237</name>
</gene>
<feature type="domain" description="HNH nuclease" evidence="2">
    <location>
        <begin position="159"/>
        <end position="234"/>
    </location>
</feature>
<name>A0AAD4LWV7_9AGAM</name>
<dbReference type="EMBL" id="WTXG01000213">
    <property type="protein sequence ID" value="KAI0290632.1"/>
    <property type="molecule type" value="Genomic_DNA"/>
</dbReference>
<evidence type="ECO:0000256" key="1">
    <source>
        <dbReference type="SAM" id="MobiDB-lite"/>
    </source>
</evidence>
<accession>A0AAD4LWV7</accession>
<organism evidence="3 4">
    <name type="scientific">Multifurca ochricompacta</name>
    <dbReference type="NCBI Taxonomy" id="376703"/>
    <lineage>
        <taxon>Eukaryota</taxon>
        <taxon>Fungi</taxon>
        <taxon>Dikarya</taxon>
        <taxon>Basidiomycota</taxon>
        <taxon>Agaricomycotina</taxon>
        <taxon>Agaricomycetes</taxon>
        <taxon>Russulales</taxon>
        <taxon>Russulaceae</taxon>
        <taxon>Multifurca</taxon>
    </lineage>
</organism>
<reference evidence="3" key="1">
    <citation type="journal article" date="2022" name="New Phytol.">
        <title>Evolutionary transition to the ectomycorrhizal habit in the genomes of a hyperdiverse lineage of mushroom-forming fungi.</title>
        <authorList>
            <person name="Looney B."/>
            <person name="Miyauchi S."/>
            <person name="Morin E."/>
            <person name="Drula E."/>
            <person name="Courty P.E."/>
            <person name="Kohler A."/>
            <person name="Kuo A."/>
            <person name="LaButti K."/>
            <person name="Pangilinan J."/>
            <person name="Lipzen A."/>
            <person name="Riley R."/>
            <person name="Andreopoulos W."/>
            <person name="He G."/>
            <person name="Johnson J."/>
            <person name="Nolan M."/>
            <person name="Tritt A."/>
            <person name="Barry K.W."/>
            <person name="Grigoriev I.V."/>
            <person name="Nagy L.G."/>
            <person name="Hibbett D."/>
            <person name="Henrissat B."/>
            <person name="Matheny P.B."/>
            <person name="Labbe J."/>
            <person name="Martin F.M."/>
        </authorList>
    </citation>
    <scope>NUCLEOTIDE SEQUENCE</scope>
    <source>
        <strain evidence="3">BPL690</strain>
    </source>
</reference>
<evidence type="ECO:0000259" key="2">
    <source>
        <dbReference type="Pfam" id="PF13391"/>
    </source>
</evidence>
<dbReference type="Pfam" id="PF13391">
    <property type="entry name" value="HNH_2"/>
    <property type="match status" value="1"/>
</dbReference>
<feature type="compositionally biased region" description="Basic and acidic residues" evidence="1">
    <location>
        <begin position="65"/>
        <end position="81"/>
    </location>
</feature>
<evidence type="ECO:0000313" key="4">
    <source>
        <dbReference type="Proteomes" id="UP001203297"/>
    </source>
</evidence>
<proteinExistence type="predicted"/>
<dbReference type="AlphaFoldDB" id="A0AAD4LWV7"/>
<keyword evidence="4" id="KW-1185">Reference proteome</keyword>
<comment type="caution">
    <text evidence="3">The sequence shown here is derived from an EMBL/GenBank/DDBJ whole genome shotgun (WGS) entry which is preliminary data.</text>
</comment>
<dbReference type="InterPro" id="IPR003615">
    <property type="entry name" value="HNH_nuc"/>
</dbReference>